<dbReference type="KEGG" id="llh:I41_46930"/>
<reference evidence="2 3" key="1">
    <citation type="submission" date="2019-02" db="EMBL/GenBank/DDBJ databases">
        <title>Deep-cultivation of Planctomycetes and their phenomic and genomic characterization uncovers novel biology.</title>
        <authorList>
            <person name="Wiegand S."/>
            <person name="Jogler M."/>
            <person name="Boedeker C."/>
            <person name="Pinto D."/>
            <person name="Vollmers J."/>
            <person name="Rivas-Marin E."/>
            <person name="Kohn T."/>
            <person name="Peeters S.H."/>
            <person name="Heuer A."/>
            <person name="Rast P."/>
            <person name="Oberbeckmann S."/>
            <person name="Bunk B."/>
            <person name="Jeske O."/>
            <person name="Meyerdierks A."/>
            <person name="Storesund J.E."/>
            <person name="Kallscheuer N."/>
            <person name="Luecker S."/>
            <person name="Lage O.M."/>
            <person name="Pohl T."/>
            <person name="Merkel B.J."/>
            <person name="Hornburger P."/>
            <person name="Mueller R.-W."/>
            <person name="Bruemmer F."/>
            <person name="Labrenz M."/>
            <person name="Spormann A.M."/>
            <person name="Op den Camp H."/>
            <person name="Overmann J."/>
            <person name="Amann R."/>
            <person name="Jetten M.S.M."/>
            <person name="Mascher T."/>
            <person name="Medema M.H."/>
            <person name="Devos D.P."/>
            <person name="Kaster A.-K."/>
            <person name="Ovreas L."/>
            <person name="Rohde M."/>
            <person name="Galperin M.Y."/>
            <person name="Jogler C."/>
        </authorList>
    </citation>
    <scope>NUCLEOTIDE SEQUENCE [LARGE SCALE GENOMIC DNA]</scope>
    <source>
        <strain evidence="2 3">I41</strain>
    </source>
</reference>
<keyword evidence="1" id="KW-0472">Membrane</keyword>
<protein>
    <submittedName>
        <fullName evidence="2">Uncharacterized protein</fullName>
    </submittedName>
</protein>
<keyword evidence="3" id="KW-1185">Reference proteome</keyword>
<accession>A0A517U4C7</accession>
<feature type="transmembrane region" description="Helical" evidence="1">
    <location>
        <begin position="106"/>
        <end position="126"/>
    </location>
</feature>
<evidence type="ECO:0000313" key="3">
    <source>
        <dbReference type="Proteomes" id="UP000317909"/>
    </source>
</evidence>
<gene>
    <name evidence="2" type="ORF">I41_46930</name>
</gene>
<dbReference type="EMBL" id="CP036339">
    <property type="protein sequence ID" value="QDT75482.1"/>
    <property type="molecule type" value="Genomic_DNA"/>
</dbReference>
<name>A0A517U4C7_9BACT</name>
<keyword evidence="1" id="KW-1133">Transmembrane helix</keyword>
<dbReference type="AlphaFoldDB" id="A0A517U4C7"/>
<organism evidence="2 3">
    <name type="scientific">Lacipirellula limnantheis</name>
    <dbReference type="NCBI Taxonomy" id="2528024"/>
    <lineage>
        <taxon>Bacteria</taxon>
        <taxon>Pseudomonadati</taxon>
        <taxon>Planctomycetota</taxon>
        <taxon>Planctomycetia</taxon>
        <taxon>Pirellulales</taxon>
        <taxon>Lacipirellulaceae</taxon>
        <taxon>Lacipirellula</taxon>
    </lineage>
</organism>
<feature type="transmembrane region" description="Helical" evidence="1">
    <location>
        <begin position="133"/>
        <end position="154"/>
    </location>
</feature>
<evidence type="ECO:0000256" key="1">
    <source>
        <dbReference type="SAM" id="Phobius"/>
    </source>
</evidence>
<sequence length="155" mass="17389">MWRYLRMSAAVGLMLMAVALLALWARSYWHGDGAFGRLSIWSFRVASSEGSLHGVTGWLTRSLLDGEPRLVWHWRTRELKAASGPPAPNKRNPLWLLNFQHAHETWYVNIPHWLLALLAGSAGVALWRGTPRFTLRTMLGLTALVALMAAMAGWS</sequence>
<keyword evidence="1" id="KW-0812">Transmembrane</keyword>
<evidence type="ECO:0000313" key="2">
    <source>
        <dbReference type="EMBL" id="QDT75482.1"/>
    </source>
</evidence>
<dbReference type="Proteomes" id="UP000317909">
    <property type="component" value="Chromosome"/>
</dbReference>
<proteinExistence type="predicted"/>
<dbReference type="RefSeq" id="WP_145435162.1">
    <property type="nucleotide sequence ID" value="NZ_CP036339.1"/>
</dbReference>